<sequence>MSVQIHTYHCLCTALILASTHSLSMLPRRSVDNDAIDAAIILPFPEISPMPNDLDLNLPQEGYSLLLGLDKDLDSINVRRIRGVERRFLYRCSKCQMVIGYELVQEKDIDMIDGNDVYGLNMGTQPTYCGKIIYILPGGLMTTEVMVGTTNITVAQVQIGPTVAAALE</sequence>
<dbReference type="InterPro" id="IPR057965">
    <property type="entry name" value="STEEP1_dom"/>
</dbReference>
<evidence type="ECO:0000313" key="2">
    <source>
        <dbReference type="EMBL" id="SUZ12876.1"/>
    </source>
</evidence>
<dbReference type="EMBL" id="UIGY01000205">
    <property type="protein sequence ID" value="SUZ12876.1"/>
    <property type="molecule type" value="Genomic_DNA"/>
</dbReference>
<organism evidence="2">
    <name type="scientific">Blumeria graminis f. sp. tritici 96224</name>
    <dbReference type="NCBI Taxonomy" id="1268274"/>
    <lineage>
        <taxon>Eukaryota</taxon>
        <taxon>Fungi</taxon>
        <taxon>Dikarya</taxon>
        <taxon>Ascomycota</taxon>
        <taxon>Pezizomycotina</taxon>
        <taxon>Leotiomycetes</taxon>
        <taxon>Erysiphales</taxon>
        <taxon>Erysiphaceae</taxon>
        <taxon>Blumeria</taxon>
    </lineage>
</organism>
<dbReference type="OrthoDB" id="418131at2759"/>
<dbReference type="AlphaFoldDB" id="A0A381LI92"/>
<evidence type="ECO:0000259" key="1">
    <source>
        <dbReference type="Pfam" id="PF25809"/>
    </source>
</evidence>
<accession>A0A381LI92</accession>
<proteinExistence type="predicted"/>
<gene>
    <name evidence="2" type="ORF">BGT96224V2_LOCUS6027</name>
</gene>
<protein>
    <submittedName>
        <fullName evidence="2">Bgt-3758</fullName>
    </submittedName>
</protein>
<reference evidence="2" key="1">
    <citation type="submission" date="2018-07" db="EMBL/GenBank/DDBJ databases">
        <authorList>
            <person name="Quirk P.G."/>
            <person name="Krulwich T.A."/>
        </authorList>
    </citation>
    <scope>NUCLEOTIDE SEQUENCE</scope>
    <source>
        <strain evidence="2">96224</strain>
    </source>
</reference>
<feature type="domain" description="STEEP1" evidence="1">
    <location>
        <begin position="4"/>
        <end position="145"/>
    </location>
</feature>
<dbReference type="Pfam" id="PF25809">
    <property type="entry name" value="STEEP1"/>
    <property type="match status" value="1"/>
</dbReference>
<name>A0A381LI92_BLUGR</name>